<dbReference type="PANTHER" id="PTHR13393:SF0">
    <property type="entry name" value="RNA N6-ADENOSINE-METHYLTRANSFERASE METTL16"/>
    <property type="match status" value="1"/>
</dbReference>
<dbReference type="EMBL" id="HG529623">
    <property type="protein sequence ID" value="CDI54651.1"/>
    <property type="molecule type" value="Genomic_DNA"/>
</dbReference>
<evidence type="ECO:0000256" key="1">
    <source>
        <dbReference type="ARBA" id="ARBA00022603"/>
    </source>
</evidence>
<dbReference type="InterPro" id="IPR029063">
    <property type="entry name" value="SAM-dependent_MTases_sf"/>
</dbReference>
<dbReference type="Gene3D" id="3.40.50.150">
    <property type="entry name" value="Vaccinia Virus protein VP39"/>
    <property type="match status" value="1"/>
</dbReference>
<protein>
    <submittedName>
        <fullName evidence="3">Duf890 domain protein</fullName>
    </submittedName>
</protein>
<organism evidence="3">
    <name type="scientific">Melanopsichium pennsylvanicum 4</name>
    <dbReference type="NCBI Taxonomy" id="1398559"/>
    <lineage>
        <taxon>Eukaryota</taxon>
        <taxon>Fungi</taxon>
        <taxon>Dikarya</taxon>
        <taxon>Basidiomycota</taxon>
        <taxon>Ustilaginomycotina</taxon>
        <taxon>Ustilaginomycetes</taxon>
        <taxon>Ustilaginales</taxon>
        <taxon>Ustilaginaceae</taxon>
        <taxon>Melanopsichium</taxon>
    </lineage>
</organism>
<evidence type="ECO:0000256" key="2">
    <source>
        <dbReference type="ARBA" id="ARBA00022679"/>
    </source>
</evidence>
<reference evidence="3" key="1">
    <citation type="journal article" date="2014" name="Genome Biol. Evol.">
        <title>Gene Loss Rather Than Gene Gain Is Associated with a Host Jump from Monocots to Dicots in the Smut Fungus Melanopsichium pennsylvanicum.</title>
        <authorList>
            <person name="Sharma R."/>
            <person name="Mishra B."/>
            <person name="Runge F."/>
            <person name="Thines M."/>
        </authorList>
    </citation>
    <scope>NUCLEOTIDE SEQUENCE</scope>
    <source>
        <strain evidence="3">4</strain>
    </source>
</reference>
<proteinExistence type="predicted"/>
<dbReference type="GO" id="GO:0070475">
    <property type="term" value="P:rRNA base methylation"/>
    <property type="evidence" value="ECO:0007669"/>
    <property type="project" value="TreeGrafter"/>
</dbReference>
<dbReference type="InterPro" id="IPR010286">
    <property type="entry name" value="METTL16/RlmF"/>
</dbReference>
<keyword evidence="2" id="KW-0808">Transferase</keyword>
<keyword evidence="1" id="KW-0489">Methyltransferase</keyword>
<evidence type="ECO:0000313" key="3">
    <source>
        <dbReference type="EMBL" id="CDI54651.1"/>
    </source>
</evidence>
<accession>A0A077R699</accession>
<name>A0A077R699_9BASI</name>
<dbReference type="AlphaFoldDB" id="A0A077R699"/>
<dbReference type="PANTHER" id="PTHR13393">
    <property type="entry name" value="SAM-DEPENDENT METHYLTRANSFERASE"/>
    <property type="match status" value="1"/>
</dbReference>
<sequence>MVTRGGELSFVRRMVSESITTNSKVLWWTCLLGKLSSVIALAGELKKLSGEAKVFTWGVSELPTGGPAWTRKELFEVVREMLRELDGCHIFPSAYSRFDTVHSQPRGDNCREGELGASTFRMEEVSGALDVVLTAESWTRRARRAKARSEGASSMQHISTEPLLIARISVSEFDVGKHTGLWLKACWTYGKDSVKFESFASFLLGAIDRKVASSTG</sequence>
<dbReference type="GO" id="GO:0008168">
    <property type="term" value="F:methyltransferase activity"/>
    <property type="evidence" value="ECO:0007669"/>
    <property type="project" value="UniProtKB-KW"/>
</dbReference>
<dbReference type="Pfam" id="PF05971">
    <property type="entry name" value="Methyltransf_10"/>
    <property type="match status" value="1"/>
</dbReference>
<dbReference type="GO" id="GO:0005634">
    <property type="term" value="C:nucleus"/>
    <property type="evidence" value="ECO:0007669"/>
    <property type="project" value="TreeGrafter"/>
</dbReference>